<dbReference type="SFLD" id="SFLDG01129">
    <property type="entry name" value="C1.5:_HAD__Beta-PGM__Phosphata"/>
    <property type="match status" value="1"/>
</dbReference>
<protein>
    <submittedName>
        <fullName evidence="1">HAD hydrolase, family IA, variant 1</fullName>
    </submittedName>
</protein>
<proteinExistence type="predicted"/>
<dbReference type="PANTHER" id="PTHR43434">
    <property type="entry name" value="PHOSPHOGLYCOLATE PHOSPHATASE"/>
    <property type="match status" value="1"/>
</dbReference>
<gene>
    <name evidence="1" type="ORF">HMPREF0623_1027</name>
</gene>
<dbReference type="InterPro" id="IPR041492">
    <property type="entry name" value="HAD_2"/>
</dbReference>
<dbReference type="Gene3D" id="1.10.150.240">
    <property type="entry name" value="Putative phosphatase, domain 2"/>
    <property type="match status" value="1"/>
</dbReference>
<dbReference type="SUPFAM" id="SSF56784">
    <property type="entry name" value="HAD-like"/>
    <property type="match status" value="1"/>
</dbReference>
<dbReference type="GO" id="GO:0006281">
    <property type="term" value="P:DNA repair"/>
    <property type="evidence" value="ECO:0007669"/>
    <property type="project" value="TreeGrafter"/>
</dbReference>
<dbReference type="Pfam" id="PF13419">
    <property type="entry name" value="HAD_2"/>
    <property type="match status" value="1"/>
</dbReference>
<dbReference type="SFLD" id="SFLDS00003">
    <property type="entry name" value="Haloacid_Dehalogenase"/>
    <property type="match status" value="1"/>
</dbReference>
<reference evidence="1" key="1">
    <citation type="submission" date="2010-07" db="EMBL/GenBank/DDBJ databases">
        <authorList>
            <person name="Muzny D."/>
            <person name="Qin X."/>
            <person name="Deng J."/>
            <person name="Jiang H."/>
            <person name="Liu Y."/>
            <person name="Qu J."/>
            <person name="Song X.-Z."/>
            <person name="Zhang L."/>
            <person name="Thornton R."/>
            <person name="Coyle M."/>
            <person name="Francisco L."/>
            <person name="Jackson L."/>
            <person name="Javaid M."/>
            <person name="Korchina V."/>
            <person name="Kovar C."/>
            <person name="Mata R."/>
            <person name="Mathew T."/>
            <person name="Ngo R."/>
            <person name="Nguyen L."/>
            <person name="Nguyen N."/>
            <person name="Okwuonu G."/>
            <person name="Ongeri F."/>
            <person name="Pham C."/>
            <person name="Simmons D."/>
            <person name="Wilczek-Boney K."/>
            <person name="Hale W."/>
            <person name="Jakkamsetti A."/>
            <person name="Pham P."/>
            <person name="Ruth R."/>
            <person name="San Lucas F."/>
            <person name="Warren J."/>
            <person name="Zhang J."/>
            <person name="Zhao Z."/>
            <person name="Zhou C."/>
            <person name="Zhu D."/>
            <person name="Lee S."/>
            <person name="Bess C."/>
            <person name="Blankenburg K."/>
            <person name="Forbes L."/>
            <person name="Fu Q."/>
            <person name="Gubbala S."/>
            <person name="Hirani K."/>
            <person name="Jayaseelan J.C."/>
            <person name="Lara F."/>
            <person name="Munidasa M."/>
            <person name="Palculict T."/>
            <person name="Patil S."/>
            <person name="Pu L.-L."/>
            <person name="Saada N."/>
            <person name="Tang L."/>
            <person name="Weissenberger G."/>
            <person name="Zhu Y."/>
            <person name="Hemphill L."/>
            <person name="Shang Y."/>
            <person name="Youmans B."/>
            <person name="Ayvaz T."/>
            <person name="Ross M."/>
            <person name="Santibanez J."/>
            <person name="Aqrawi P."/>
            <person name="Gross S."/>
            <person name="Joshi V."/>
            <person name="Fowler G."/>
            <person name="Nazareth L."/>
            <person name="Reid J."/>
            <person name="Worley K."/>
            <person name="Petrosino J."/>
            <person name="Highlander S."/>
            <person name="Gibbs R."/>
        </authorList>
    </citation>
    <scope>NUCLEOTIDE SEQUENCE [LARGE SCALE GENOMIC DNA]</scope>
    <source>
        <strain evidence="1">DSM 20284</strain>
    </source>
</reference>
<dbReference type="Gene3D" id="3.40.50.1000">
    <property type="entry name" value="HAD superfamily/HAD-like"/>
    <property type="match status" value="1"/>
</dbReference>
<dbReference type="InterPro" id="IPR036412">
    <property type="entry name" value="HAD-like_sf"/>
</dbReference>
<dbReference type="HOGENOM" id="CLU_045011_19_3_9"/>
<dbReference type="EMBL" id="AEEG01000004">
    <property type="protein sequence ID" value="EFL95290.1"/>
    <property type="molecule type" value="Genomic_DNA"/>
</dbReference>
<dbReference type="InterPro" id="IPR023214">
    <property type="entry name" value="HAD_sf"/>
</dbReference>
<evidence type="ECO:0000313" key="1">
    <source>
        <dbReference type="EMBL" id="EFL95290.1"/>
    </source>
</evidence>
<dbReference type="Proteomes" id="UP000004470">
    <property type="component" value="Unassembled WGS sequence"/>
</dbReference>
<keyword evidence="1" id="KW-0378">Hydrolase</keyword>
<comment type="caution">
    <text evidence="1">The sequence shown here is derived from an EMBL/GenBank/DDBJ whole genome shotgun (WGS) entry which is preliminary data.</text>
</comment>
<organism evidence="1 2">
    <name type="scientific">Pediococcus acidilactici DSM 20284</name>
    <dbReference type="NCBI Taxonomy" id="862514"/>
    <lineage>
        <taxon>Bacteria</taxon>
        <taxon>Bacillati</taxon>
        <taxon>Bacillota</taxon>
        <taxon>Bacilli</taxon>
        <taxon>Lactobacillales</taxon>
        <taxon>Lactobacillaceae</taxon>
        <taxon>Pediococcus</taxon>
        <taxon>Pediococcus acidilactici group</taxon>
    </lineage>
</organism>
<dbReference type="GO" id="GO:0008967">
    <property type="term" value="F:phosphoglycolate phosphatase activity"/>
    <property type="evidence" value="ECO:0007669"/>
    <property type="project" value="TreeGrafter"/>
</dbReference>
<dbReference type="InterPro" id="IPR050155">
    <property type="entry name" value="HAD-like_hydrolase_sf"/>
</dbReference>
<dbReference type="GO" id="GO:0005829">
    <property type="term" value="C:cytosol"/>
    <property type="evidence" value="ECO:0007669"/>
    <property type="project" value="TreeGrafter"/>
</dbReference>
<evidence type="ECO:0000313" key="2">
    <source>
        <dbReference type="Proteomes" id="UP000004470"/>
    </source>
</evidence>
<dbReference type="InterPro" id="IPR023198">
    <property type="entry name" value="PGP-like_dom2"/>
</dbReference>
<keyword evidence="2" id="KW-1185">Reference proteome</keyword>
<sequence length="219" mass="24342">MSGRITMMYKVVLFDLDNTLLKTEDASVAALSYALKQDGVTVTPEAIISLMGIPGLEMAKQLGAPNPEKTIAIFNEQIGKEVDLIKPYDGIGAMFTGLHELGVEYGIVTSKLKRVFDDEMKHFPKIQQIKRVVFSDDTQKHKPNPDPILFGIKKYFAEMDLKDVLYVGDSLFDMQAAHAAGVDFANAGWGAIPTNDFSEAEYVLQKPEQLLDIVQRSRK</sequence>
<dbReference type="AlphaFoldDB" id="E0NGI0"/>
<dbReference type="eggNOG" id="COG0546">
    <property type="taxonomic scope" value="Bacteria"/>
</dbReference>
<accession>E0NGI0</accession>
<name>E0NGI0_PEDAC</name>
<dbReference type="PANTHER" id="PTHR43434:SF26">
    <property type="entry name" value="PYROPHOSPHATASE PPAX"/>
    <property type="match status" value="1"/>
</dbReference>